<dbReference type="InterPro" id="IPR047759">
    <property type="entry name" value="LysA-like"/>
</dbReference>
<keyword evidence="1" id="KW-0812">Transmembrane</keyword>
<name>A0ABM5RFY6_9GAMM</name>
<evidence type="ECO:0008006" key="4">
    <source>
        <dbReference type="Google" id="ProtNLM"/>
    </source>
</evidence>
<keyword evidence="1" id="KW-1133">Transmembrane helix</keyword>
<gene>
    <name evidence="2" type="ORF">LH22_05195</name>
</gene>
<dbReference type="RefSeq" id="WP_038644614.1">
    <property type="nucleotide sequence ID" value="NZ_CP009454.1"/>
</dbReference>
<reference evidence="2 3" key="1">
    <citation type="submission" date="2014-09" db="EMBL/GenBank/DDBJ databases">
        <authorList>
            <person name="Chan K.-G."/>
        </authorList>
    </citation>
    <scope>NUCLEOTIDE SEQUENCE [LARGE SCALE GENOMIC DNA]</scope>
    <source>
        <strain evidence="2 3">ND04</strain>
    </source>
</reference>
<dbReference type="Proteomes" id="UP000029495">
    <property type="component" value="Chromosome"/>
</dbReference>
<sequence length="129" mass="14276">MKNKILSVIVDVVYIGLLIAGLRDPQSWLMNLPVAFIWLMNTFVWLTVFAGMAAVMAGGEAGKKMRDKLARLFNRPAKGVLSRAYGWGLKLLIVISLAYSGWLITLISYVLTVIVFQICRSMLAEPDAA</sequence>
<evidence type="ECO:0000256" key="1">
    <source>
        <dbReference type="SAM" id="Phobius"/>
    </source>
</evidence>
<protein>
    <recommendedName>
        <fullName evidence="4">ATP synthase subunit I</fullName>
    </recommendedName>
</protein>
<proteinExistence type="predicted"/>
<organism evidence="2 3">
    <name type="scientific">Pantoea rwandensis</name>
    <dbReference type="NCBI Taxonomy" id="1076550"/>
    <lineage>
        <taxon>Bacteria</taxon>
        <taxon>Pseudomonadati</taxon>
        <taxon>Pseudomonadota</taxon>
        <taxon>Gammaproteobacteria</taxon>
        <taxon>Enterobacterales</taxon>
        <taxon>Erwiniaceae</taxon>
        <taxon>Pantoea</taxon>
    </lineage>
</organism>
<keyword evidence="1" id="KW-0472">Membrane</keyword>
<dbReference type="EMBL" id="CP009454">
    <property type="protein sequence ID" value="AIR84890.1"/>
    <property type="molecule type" value="Genomic_DNA"/>
</dbReference>
<evidence type="ECO:0000313" key="2">
    <source>
        <dbReference type="EMBL" id="AIR84890.1"/>
    </source>
</evidence>
<feature type="transmembrane region" description="Helical" evidence="1">
    <location>
        <begin position="35"/>
        <end position="59"/>
    </location>
</feature>
<accession>A0ABM5RFY6</accession>
<dbReference type="NCBIfam" id="NF038378">
    <property type="entry name" value="DNZ54_00345_fm"/>
    <property type="match status" value="1"/>
</dbReference>
<feature type="transmembrane region" description="Helical" evidence="1">
    <location>
        <begin position="5"/>
        <end position="23"/>
    </location>
</feature>
<keyword evidence="3" id="KW-1185">Reference proteome</keyword>
<evidence type="ECO:0000313" key="3">
    <source>
        <dbReference type="Proteomes" id="UP000029495"/>
    </source>
</evidence>